<keyword evidence="12" id="KW-1208">Phospholipid metabolism</keyword>
<evidence type="ECO:0000256" key="4">
    <source>
        <dbReference type="ARBA" id="ARBA00022679"/>
    </source>
</evidence>
<dbReference type="AlphaFoldDB" id="A0A1H6RKL1"/>
<dbReference type="InterPro" id="IPR050187">
    <property type="entry name" value="Lipid_Phosphate_FormReg"/>
</dbReference>
<dbReference type="Proteomes" id="UP000198564">
    <property type="component" value="Unassembled WGS sequence"/>
</dbReference>
<name>A0A1H6RKL1_9LACT</name>
<evidence type="ECO:0000256" key="9">
    <source>
        <dbReference type="ARBA" id="ARBA00022842"/>
    </source>
</evidence>
<evidence type="ECO:0000313" key="15">
    <source>
        <dbReference type="Proteomes" id="UP000198564"/>
    </source>
</evidence>
<dbReference type="InterPro" id="IPR016064">
    <property type="entry name" value="NAD/diacylglycerol_kinase_sf"/>
</dbReference>
<dbReference type="STRING" id="1130080.SAMN04488113_102154"/>
<dbReference type="InterPro" id="IPR005218">
    <property type="entry name" value="Diacylglycerol/lipid_kinase"/>
</dbReference>
<evidence type="ECO:0000256" key="5">
    <source>
        <dbReference type="ARBA" id="ARBA00022723"/>
    </source>
</evidence>
<dbReference type="InterPro" id="IPR045540">
    <property type="entry name" value="YegS/DAGK_C"/>
</dbReference>
<keyword evidence="4" id="KW-0808">Transferase</keyword>
<accession>A0A1H6RKL1</accession>
<keyword evidence="10" id="KW-0443">Lipid metabolism</keyword>
<comment type="cofactor">
    <cofactor evidence="1">
        <name>Mg(2+)</name>
        <dbReference type="ChEBI" id="CHEBI:18420"/>
    </cofactor>
</comment>
<dbReference type="PANTHER" id="PTHR12358:SF106">
    <property type="entry name" value="LIPID KINASE YEGS"/>
    <property type="match status" value="1"/>
</dbReference>
<gene>
    <name evidence="14" type="ORF">SAMN04488113_102154</name>
</gene>
<evidence type="ECO:0000256" key="6">
    <source>
        <dbReference type="ARBA" id="ARBA00022741"/>
    </source>
</evidence>
<dbReference type="Pfam" id="PF00781">
    <property type="entry name" value="DAGK_cat"/>
    <property type="match status" value="1"/>
</dbReference>
<dbReference type="PROSITE" id="PS50146">
    <property type="entry name" value="DAGK"/>
    <property type="match status" value="1"/>
</dbReference>
<dbReference type="Pfam" id="PF19279">
    <property type="entry name" value="YegS_C"/>
    <property type="match status" value="1"/>
</dbReference>
<dbReference type="GO" id="GO:0004143">
    <property type="term" value="F:ATP-dependent diacylglycerol kinase activity"/>
    <property type="evidence" value="ECO:0007669"/>
    <property type="project" value="TreeGrafter"/>
</dbReference>
<feature type="domain" description="DAGKc" evidence="13">
    <location>
        <begin position="1"/>
        <end position="130"/>
    </location>
</feature>
<dbReference type="GO" id="GO:0008654">
    <property type="term" value="P:phospholipid biosynthetic process"/>
    <property type="evidence" value="ECO:0007669"/>
    <property type="project" value="UniProtKB-KW"/>
</dbReference>
<keyword evidence="7 14" id="KW-0418">Kinase</keyword>
<dbReference type="GO" id="GO:0005886">
    <property type="term" value="C:plasma membrane"/>
    <property type="evidence" value="ECO:0007669"/>
    <property type="project" value="TreeGrafter"/>
</dbReference>
<dbReference type="SUPFAM" id="SSF111331">
    <property type="entry name" value="NAD kinase/diacylglycerol kinase-like"/>
    <property type="match status" value="1"/>
</dbReference>
<sequence>MTKAVVIVNPSSGRAEGKIYGPKVQTELEKIYDEVELKWTEKEGDATRFTREATQQQVDAIYALGGDGTVNECVNGIATEENRPPFGFIPLGTVNDLGRVLGIPMNPDKAVKGLTTRRKKAIDIGKINDTFFVDIVAIGSIPEAVHSVPVEEKTKLGPFAYLLEGFKALSEKEVYPFKFNVEEEITEVDSFLVIIALTNSVAGIPTMIPDASEDDGFLHLLAVKGENIAEKFNLIPKIFSGKVSEDDDVFYRKFKTAEISLTNEEKYKTVVTNVDGDEGDYLPIKLEVFKHYMEVFVPDKND</sequence>
<evidence type="ECO:0000259" key="13">
    <source>
        <dbReference type="PROSITE" id="PS50146"/>
    </source>
</evidence>
<dbReference type="InterPro" id="IPR001206">
    <property type="entry name" value="Diacylglycerol_kinase_cat_dom"/>
</dbReference>
<dbReference type="EMBL" id="FNYW01000002">
    <property type="protein sequence ID" value="SEI53854.1"/>
    <property type="molecule type" value="Genomic_DNA"/>
</dbReference>
<dbReference type="OrthoDB" id="142078at2"/>
<evidence type="ECO:0000256" key="1">
    <source>
        <dbReference type="ARBA" id="ARBA00001946"/>
    </source>
</evidence>
<organism evidence="14 15">
    <name type="scientific">Alkalibacterium gilvum</name>
    <dbReference type="NCBI Taxonomy" id="1130080"/>
    <lineage>
        <taxon>Bacteria</taxon>
        <taxon>Bacillati</taxon>
        <taxon>Bacillota</taxon>
        <taxon>Bacilli</taxon>
        <taxon>Lactobacillales</taxon>
        <taxon>Carnobacteriaceae</taxon>
        <taxon>Alkalibacterium</taxon>
    </lineage>
</organism>
<dbReference type="GO" id="GO:0046872">
    <property type="term" value="F:metal ion binding"/>
    <property type="evidence" value="ECO:0007669"/>
    <property type="project" value="UniProtKB-KW"/>
</dbReference>
<evidence type="ECO:0000256" key="8">
    <source>
        <dbReference type="ARBA" id="ARBA00022840"/>
    </source>
</evidence>
<dbReference type="NCBIfam" id="TIGR00147">
    <property type="entry name" value="YegS/Rv2252/BmrU family lipid kinase"/>
    <property type="match status" value="1"/>
</dbReference>
<dbReference type="GO" id="GO:0005524">
    <property type="term" value="F:ATP binding"/>
    <property type="evidence" value="ECO:0007669"/>
    <property type="project" value="UniProtKB-KW"/>
</dbReference>
<evidence type="ECO:0000256" key="12">
    <source>
        <dbReference type="ARBA" id="ARBA00023264"/>
    </source>
</evidence>
<reference evidence="15" key="1">
    <citation type="submission" date="2016-10" db="EMBL/GenBank/DDBJ databases">
        <authorList>
            <person name="Varghese N."/>
            <person name="Submissions S."/>
        </authorList>
    </citation>
    <scope>NUCLEOTIDE SEQUENCE [LARGE SCALE GENOMIC DNA]</scope>
    <source>
        <strain evidence="15">DSM 25751</strain>
    </source>
</reference>
<dbReference type="SMART" id="SM00046">
    <property type="entry name" value="DAGKc"/>
    <property type="match status" value="1"/>
</dbReference>
<evidence type="ECO:0000313" key="14">
    <source>
        <dbReference type="EMBL" id="SEI53854.1"/>
    </source>
</evidence>
<dbReference type="RefSeq" id="WP_091632459.1">
    <property type="nucleotide sequence ID" value="NZ_FNYW01000002.1"/>
</dbReference>
<dbReference type="Gene3D" id="3.40.50.10330">
    <property type="entry name" value="Probable inorganic polyphosphate/atp-NAD kinase, domain 1"/>
    <property type="match status" value="1"/>
</dbReference>
<keyword evidence="6" id="KW-0547">Nucleotide-binding</keyword>
<dbReference type="InterPro" id="IPR017438">
    <property type="entry name" value="ATP-NAD_kinase_N"/>
</dbReference>
<keyword evidence="8" id="KW-0067">ATP-binding</keyword>
<dbReference type="Gene3D" id="2.60.200.40">
    <property type="match status" value="1"/>
</dbReference>
<evidence type="ECO:0000256" key="7">
    <source>
        <dbReference type="ARBA" id="ARBA00022777"/>
    </source>
</evidence>
<evidence type="ECO:0000256" key="2">
    <source>
        <dbReference type="ARBA" id="ARBA00005983"/>
    </source>
</evidence>
<keyword evidence="11" id="KW-0594">Phospholipid biosynthesis</keyword>
<evidence type="ECO:0000256" key="10">
    <source>
        <dbReference type="ARBA" id="ARBA00023098"/>
    </source>
</evidence>
<comment type="similarity">
    <text evidence="2">Belongs to the diacylglycerol/lipid kinase family.</text>
</comment>
<keyword evidence="5" id="KW-0479">Metal-binding</keyword>
<proteinExistence type="inferred from homology"/>
<evidence type="ECO:0000256" key="3">
    <source>
        <dbReference type="ARBA" id="ARBA00022516"/>
    </source>
</evidence>
<keyword evidence="3" id="KW-0444">Lipid biosynthesis</keyword>
<protein>
    <submittedName>
        <fullName evidence="14">Lipid kinase, YegS/Rv2252/BmrU family</fullName>
    </submittedName>
</protein>
<evidence type="ECO:0000256" key="11">
    <source>
        <dbReference type="ARBA" id="ARBA00023209"/>
    </source>
</evidence>
<keyword evidence="15" id="KW-1185">Reference proteome</keyword>
<dbReference type="PANTHER" id="PTHR12358">
    <property type="entry name" value="SPHINGOSINE KINASE"/>
    <property type="match status" value="1"/>
</dbReference>
<keyword evidence="9" id="KW-0460">Magnesium</keyword>